<evidence type="ECO:0000256" key="1">
    <source>
        <dbReference type="ARBA" id="ARBA00005656"/>
    </source>
</evidence>
<protein>
    <recommendedName>
        <fullName evidence="5">Phosphate acetyl/butaryl transferase domain-containing protein</fullName>
    </recommendedName>
</protein>
<comment type="caution">
    <text evidence="6">The sequence shown here is derived from an EMBL/GenBank/DDBJ whole genome shotgun (WGS) entry which is preliminary data.</text>
</comment>
<keyword evidence="7" id="KW-1185">Reference proteome</keyword>
<name>A0A8S8X9Y2_9PROT</name>
<comment type="similarity">
    <text evidence="1">Belongs to the phosphate acetyltransferase and butyryltransferase family.</text>
</comment>
<keyword evidence="4" id="KW-0472">Membrane</keyword>
<reference evidence="6" key="1">
    <citation type="submission" date="2021-02" db="EMBL/GenBank/DDBJ databases">
        <title>Genome sequence of Rhodospirillales sp. strain TMPK1 isolated from soil.</title>
        <authorList>
            <person name="Nakai R."/>
            <person name="Kusada H."/>
            <person name="Tamaki H."/>
        </authorList>
    </citation>
    <scope>NUCLEOTIDE SEQUENCE</scope>
    <source>
        <strain evidence="6">TMPK1</strain>
    </source>
</reference>
<sequence length="301" mass="31137">MLSAADMTLAGPRATPMPTAVVGADTTLALAGAKGATERGLIEPILIGDPQRIQAAARALDWDIAPFRIVAADTEVAAAEAAARLASDRSVHALMKGHVHTDTLLRAVLNRAYGLRRDRRLTHVFHLSMGALPRPFLISDAAINVAPDYDTLRDIALNAVELARMLGAQMPKVAILSATEVSSDSVPSSKRAADLANELCRTLDDRAEIAGPLALDNAVSLEAAQIKGIGGRVAGQADVLVVPTIEAGNMLFKAMVQFAGATAAGIVLGAAVPIMLTSRADPPEARLASAALARLAVEGAA</sequence>
<dbReference type="AlphaFoldDB" id="A0A8S8X9Y2"/>
<keyword evidence="4" id="KW-1133">Transmembrane helix</keyword>
<organism evidence="6 7">
    <name type="scientific">Roseiterribacter gracilis</name>
    <dbReference type="NCBI Taxonomy" id="2812848"/>
    <lineage>
        <taxon>Bacteria</taxon>
        <taxon>Pseudomonadati</taxon>
        <taxon>Pseudomonadota</taxon>
        <taxon>Alphaproteobacteria</taxon>
        <taxon>Rhodospirillales</taxon>
        <taxon>Roseiterribacteraceae</taxon>
        <taxon>Roseiterribacter</taxon>
    </lineage>
</organism>
<proteinExistence type="inferred from homology"/>
<dbReference type="EMBL" id="BOPV01000001">
    <property type="protein sequence ID" value="GIL38419.1"/>
    <property type="molecule type" value="Genomic_DNA"/>
</dbReference>
<evidence type="ECO:0000256" key="2">
    <source>
        <dbReference type="ARBA" id="ARBA00022679"/>
    </source>
</evidence>
<dbReference type="InterPro" id="IPR002505">
    <property type="entry name" value="PTA_PTB"/>
</dbReference>
<keyword evidence="2" id="KW-0808">Transferase</keyword>
<evidence type="ECO:0000256" key="4">
    <source>
        <dbReference type="SAM" id="Phobius"/>
    </source>
</evidence>
<dbReference type="PANTHER" id="PTHR43356:SF2">
    <property type="entry name" value="PHOSPHATE ACETYLTRANSFERASE"/>
    <property type="match status" value="1"/>
</dbReference>
<dbReference type="SUPFAM" id="SSF53659">
    <property type="entry name" value="Isocitrate/Isopropylmalate dehydrogenase-like"/>
    <property type="match status" value="1"/>
</dbReference>
<evidence type="ECO:0000313" key="6">
    <source>
        <dbReference type="EMBL" id="GIL38419.1"/>
    </source>
</evidence>
<dbReference type="InterPro" id="IPR012147">
    <property type="entry name" value="P_Ac_Bu_trans"/>
</dbReference>
<dbReference type="PANTHER" id="PTHR43356">
    <property type="entry name" value="PHOSPHATE ACETYLTRANSFERASE"/>
    <property type="match status" value="1"/>
</dbReference>
<dbReference type="InterPro" id="IPR050500">
    <property type="entry name" value="Phos_Acetyltrans/Butyryltrans"/>
</dbReference>
<dbReference type="Gene3D" id="3.40.718.10">
    <property type="entry name" value="Isopropylmalate Dehydrogenase"/>
    <property type="match status" value="1"/>
</dbReference>
<feature type="domain" description="Phosphate acetyl/butaryl transferase" evidence="5">
    <location>
        <begin position="81"/>
        <end position="292"/>
    </location>
</feature>
<evidence type="ECO:0000259" key="5">
    <source>
        <dbReference type="Pfam" id="PF01515"/>
    </source>
</evidence>
<gene>
    <name evidence="6" type="ORF">TMPK1_06560</name>
</gene>
<dbReference type="Proteomes" id="UP000681075">
    <property type="component" value="Unassembled WGS sequence"/>
</dbReference>
<keyword evidence="3" id="KW-0012">Acyltransferase</keyword>
<dbReference type="GO" id="GO:0016746">
    <property type="term" value="F:acyltransferase activity"/>
    <property type="evidence" value="ECO:0007669"/>
    <property type="project" value="UniProtKB-KW"/>
</dbReference>
<feature type="transmembrane region" description="Helical" evidence="4">
    <location>
        <begin position="254"/>
        <end position="276"/>
    </location>
</feature>
<accession>A0A8S8X9Y2</accession>
<dbReference type="Pfam" id="PF01515">
    <property type="entry name" value="PTA_PTB"/>
    <property type="match status" value="1"/>
</dbReference>
<dbReference type="PIRSF" id="PIRSF000428">
    <property type="entry name" value="P_Ac_trans"/>
    <property type="match status" value="1"/>
</dbReference>
<keyword evidence="4" id="KW-0812">Transmembrane</keyword>
<evidence type="ECO:0000256" key="3">
    <source>
        <dbReference type="ARBA" id="ARBA00023315"/>
    </source>
</evidence>
<dbReference type="RefSeq" id="WP_420245608.1">
    <property type="nucleotide sequence ID" value="NZ_BOPV01000001.1"/>
</dbReference>
<evidence type="ECO:0000313" key="7">
    <source>
        <dbReference type="Proteomes" id="UP000681075"/>
    </source>
</evidence>
<dbReference type="NCBIfam" id="NF006045">
    <property type="entry name" value="PRK08190.1"/>
    <property type="match status" value="1"/>
</dbReference>